<gene>
    <name evidence="10" type="ORF">MYCIT1_LOCUS23483</name>
</gene>
<keyword evidence="4" id="KW-0418">Kinase</keyword>
<comment type="caution">
    <text evidence="10">The sequence shown here is derived from an EMBL/GenBank/DDBJ whole genome shotgun (WGS) entry which is preliminary data.</text>
</comment>
<dbReference type="PANTHER" id="PTHR24348">
    <property type="entry name" value="SERINE/THREONINE-PROTEIN KINASE UNC-51-RELATED"/>
    <property type="match status" value="1"/>
</dbReference>
<dbReference type="PROSITE" id="PS00108">
    <property type="entry name" value="PROTEIN_KINASE_ST"/>
    <property type="match status" value="1"/>
</dbReference>
<dbReference type="AlphaFoldDB" id="A0AAD2Q4S0"/>
<evidence type="ECO:0000256" key="2">
    <source>
        <dbReference type="ARBA" id="ARBA00022679"/>
    </source>
</evidence>
<dbReference type="SUPFAM" id="SSF56112">
    <property type="entry name" value="Protein kinase-like (PK-like)"/>
    <property type="match status" value="1"/>
</dbReference>
<dbReference type="GO" id="GO:0000407">
    <property type="term" value="C:phagophore assembly site"/>
    <property type="evidence" value="ECO:0007669"/>
    <property type="project" value="TreeGrafter"/>
</dbReference>
<reference evidence="10" key="1">
    <citation type="submission" date="2023-11" db="EMBL/GenBank/DDBJ databases">
        <authorList>
            <person name="De Vega J J."/>
            <person name="De Vega J J."/>
        </authorList>
    </citation>
    <scope>NUCLEOTIDE SEQUENCE</scope>
</reference>
<dbReference type="Pfam" id="PF00069">
    <property type="entry name" value="Pkinase"/>
    <property type="match status" value="1"/>
</dbReference>
<dbReference type="GO" id="GO:0005524">
    <property type="term" value="F:ATP binding"/>
    <property type="evidence" value="ECO:0007669"/>
    <property type="project" value="UniProtKB-UniRule"/>
</dbReference>
<dbReference type="EC" id="2.7.11.1" evidence="1"/>
<dbReference type="PROSITE" id="PS00107">
    <property type="entry name" value="PROTEIN_KINASE_ATP"/>
    <property type="match status" value="1"/>
</dbReference>
<proteinExistence type="inferred from homology"/>
<dbReference type="Gene3D" id="1.10.510.10">
    <property type="entry name" value="Transferase(Phosphotransferase) domain 1"/>
    <property type="match status" value="1"/>
</dbReference>
<dbReference type="GO" id="GO:0000045">
    <property type="term" value="P:autophagosome assembly"/>
    <property type="evidence" value="ECO:0007669"/>
    <property type="project" value="TreeGrafter"/>
</dbReference>
<dbReference type="InterPro" id="IPR017441">
    <property type="entry name" value="Protein_kinase_ATP_BS"/>
</dbReference>
<dbReference type="InterPro" id="IPR000719">
    <property type="entry name" value="Prot_kinase_dom"/>
</dbReference>
<evidence type="ECO:0000256" key="1">
    <source>
        <dbReference type="ARBA" id="ARBA00012513"/>
    </source>
</evidence>
<dbReference type="PANTHER" id="PTHR24348:SF22">
    <property type="entry name" value="NON-SPECIFIC SERINE_THREONINE PROTEIN KINASE"/>
    <property type="match status" value="1"/>
</dbReference>
<dbReference type="InterPro" id="IPR011009">
    <property type="entry name" value="Kinase-like_dom_sf"/>
</dbReference>
<dbReference type="GO" id="GO:0010506">
    <property type="term" value="P:regulation of autophagy"/>
    <property type="evidence" value="ECO:0007669"/>
    <property type="project" value="InterPro"/>
</dbReference>
<evidence type="ECO:0000313" key="10">
    <source>
        <dbReference type="EMBL" id="CAK5275605.1"/>
    </source>
</evidence>
<organism evidence="10 11">
    <name type="scientific">Mycena citricolor</name>
    <dbReference type="NCBI Taxonomy" id="2018698"/>
    <lineage>
        <taxon>Eukaryota</taxon>
        <taxon>Fungi</taxon>
        <taxon>Dikarya</taxon>
        <taxon>Basidiomycota</taxon>
        <taxon>Agaricomycotina</taxon>
        <taxon>Agaricomycetes</taxon>
        <taxon>Agaricomycetidae</taxon>
        <taxon>Agaricales</taxon>
        <taxon>Marasmiineae</taxon>
        <taxon>Mycenaceae</taxon>
        <taxon>Mycena</taxon>
    </lineage>
</organism>
<evidence type="ECO:0000313" key="11">
    <source>
        <dbReference type="Proteomes" id="UP001295794"/>
    </source>
</evidence>
<feature type="binding site" evidence="6">
    <location>
        <position position="56"/>
    </location>
    <ligand>
        <name>ATP</name>
        <dbReference type="ChEBI" id="CHEBI:30616"/>
    </ligand>
</feature>
<evidence type="ECO:0000256" key="6">
    <source>
        <dbReference type="PROSITE-ProRule" id="PRU10141"/>
    </source>
</evidence>
<comment type="similarity">
    <text evidence="7">Belongs to the protein kinase superfamily.</text>
</comment>
<dbReference type="SMART" id="SM00220">
    <property type="entry name" value="S_TKc"/>
    <property type="match status" value="1"/>
</dbReference>
<evidence type="ECO:0000259" key="9">
    <source>
        <dbReference type="PROSITE" id="PS50011"/>
    </source>
</evidence>
<accession>A0AAD2Q4S0</accession>
<evidence type="ECO:0000256" key="5">
    <source>
        <dbReference type="ARBA" id="ARBA00022840"/>
    </source>
</evidence>
<dbReference type="GO" id="GO:0005776">
    <property type="term" value="C:autophagosome"/>
    <property type="evidence" value="ECO:0007669"/>
    <property type="project" value="TreeGrafter"/>
</dbReference>
<sequence length="435" mass="48185">MAPVAVTQSLPDLVGQTVDEGRLRLVARLGSGAYGIVYKALLLSSPKEEPVYYAVKCLKKFAAGSREAEFQIRELKLHRMMSSHPNIITMHRYFIDPDHIFVVLDFCPGGDLFVAITEKHLFRRDTALVKKAFCQILDAVQFCHDNNVFHRDLKPENILCDSQGTQMFLGDFGLSTQSSMCTDIGLGSPFYMSPEAIDLGFNEAYSCRQSDIWALGVILTNMISGRNPWKAAEVGDECYLTFLENNDFLLQSLPISRGVNEILKNCFRREPRARPSIKKLREDVLKLDSFFLSEAELVHASSAQRAIAEFYADPTHPESPEGTLCESPVSDVRSVEVYLYDTPPFDGLLAPPRPVSVTSSDVSDDSTGPATPAHGPTEPTVDVVVPDLPEDENVGSSALFLIDDVAKINLGEAKPTRSLFKRAMQRFRVKATVAS</sequence>
<dbReference type="Proteomes" id="UP001295794">
    <property type="component" value="Unassembled WGS sequence"/>
</dbReference>
<dbReference type="EMBL" id="CAVNYO010000405">
    <property type="protein sequence ID" value="CAK5275605.1"/>
    <property type="molecule type" value="Genomic_DNA"/>
</dbReference>
<evidence type="ECO:0000256" key="8">
    <source>
        <dbReference type="SAM" id="MobiDB-lite"/>
    </source>
</evidence>
<keyword evidence="3 6" id="KW-0547">Nucleotide-binding</keyword>
<dbReference type="GO" id="GO:0016020">
    <property type="term" value="C:membrane"/>
    <property type="evidence" value="ECO:0007669"/>
    <property type="project" value="TreeGrafter"/>
</dbReference>
<dbReference type="InterPro" id="IPR045269">
    <property type="entry name" value="Atg1-like"/>
</dbReference>
<protein>
    <recommendedName>
        <fullName evidence="1">non-specific serine/threonine protein kinase</fullName>
        <ecNumber evidence="1">2.7.11.1</ecNumber>
    </recommendedName>
</protein>
<feature type="compositionally biased region" description="Low complexity" evidence="8">
    <location>
        <begin position="355"/>
        <end position="367"/>
    </location>
</feature>
<evidence type="ECO:0000256" key="7">
    <source>
        <dbReference type="RuleBase" id="RU000304"/>
    </source>
</evidence>
<dbReference type="InterPro" id="IPR008271">
    <property type="entry name" value="Ser/Thr_kinase_AS"/>
</dbReference>
<keyword evidence="5 6" id="KW-0067">ATP-binding</keyword>
<keyword evidence="7" id="KW-0723">Serine/threonine-protein kinase</keyword>
<evidence type="ECO:0000256" key="3">
    <source>
        <dbReference type="ARBA" id="ARBA00022741"/>
    </source>
</evidence>
<dbReference type="GO" id="GO:0004674">
    <property type="term" value="F:protein serine/threonine kinase activity"/>
    <property type="evidence" value="ECO:0007669"/>
    <property type="project" value="UniProtKB-KW"/>
</dbReference>
<name>A0AAD2Q4S0_9AGAR</name>
<dbReference type="GO" id="GO:0005829">
    <property type="term" value="C:cytosol"/>
    <property type="evidence" value="ECO:0007669"/>
    <property type="project" value="TreeGrafter"/>
</dbReference>
<evidence type="ECO:0000256" key="4">
    <source>
        <dbReference type="ARBA" id="ARBA00022777"/>
    </source>
</evidence>
<keyword evidence="11" id="KW-1185">Reference proteome</keyword>
<feature type="domain" description="Protein kinase" evidence="9">
    <location>
        <begin position="23"/>
        <end position="291"/>
    </location>
</feature>
<keyword evidence="2" id="KW-0808">Transferase</keyword>
<dbReference type="PROSITE" id="PS50011">
    <property type="entry name" value="PROTEIN_KINASE_DOM"/>
    <property type="match status" value="1"/>
</dbReference>
<feature type="region of interest" description="Disordered" evidence="8">
    <location>
        <begin position="350"/>
        <end position="380"/>
    </location>
</feature>